<gene>
    <name evidence="2" type="ORF">GCM10008018_70600</name>
</gene>
<feature type="transmembrane region" description="Helical" evidence="1">
    <location>
        <begin position="20"/>
        <end position="41"/>
    </location>
</feature>
<dbReference type="Proteomes" id="UP000615455">
    <property type="component" value="Unassembled WGS sequence"/>
</dbReference>
<accession>A0ABQ1FJC2</accession>
<keyword evidence="1" id="KW-0812">Transmembrane</keyword>
<proteinExistence type="predicted"/>
<keyword evidence="3" id="KW-1185">Reference proteome</keyword>
<evidence type="ECO:0000313" key="3">
    <source>
        <dbReference type="Proteomes" id="UP000615455"/>
    </source>
</evidence>
<protein>
    <submittedName>
        <fullName evidence="2">Uncharacterized protein</fullName>
    </submittedName>
</protein>
<dbReference type="EMBL" id="BMHE01000082">
    <property type="protein sequence ID" value="GGA15770.1"/>
    <property type="molecule type" value="Genomic_DNA"/>
</dbReference>
<evidence type="ECO:0000313" key="2">
    <source>
        <dbReference type="EMBL" id="GGA15770.1"/>
    </source>
</evidence>
<name>A0ABQ1FJC2_9BACL</name>
<evidence type="ECO:0000256" key="1">
    <source>
        <dbReference type="SAM" id="Phobius"/>
    </source>
</evidence>
<organism evidence="2 3">
    <name type="scientific">Paenibacillus marchantiophytorum</name>
    <dbReference type="NCBI Taxonomy" id="1619310"/>
    <lineage>
        <taxon>Bacteria</taxon>
        <taxon>Bacillati</taxon>
        <taxon>Bacillota</taxon>
        <taxon>Bacilli</taxon>
        <taxon>Bacillales</taxon>
        <taxon>Paenibacillaceae</taxon>
        <taxon>Paenibacillus</taxon>
    </lineage>
</organism>
<keyword evidence="1" id="KW-0472">Membrane</keyword>
<keyword evidence="1" id="KW-1133">Transmembrane helix</keyword>
<reference evidence="3" key="1">
    <citation type="journal article" date="2019" name="Int. J. Syst. Evol. Microbiol.">
        <title>The Global Catalogue of Microorganisms (GCM) 10K type strain sequencing project: providing services to taxonomists for standard genome sequencing and annotation.</title>
        <authorList>
            <consortium name="The Broad Institute Genomics Platform"/>
            <consortium name="The Broad Institute Genome Sequencing Center for Infectious Disease"/>
            <person name="Wu L."/>
            <person name="Ma J."/>
        </authorList>
    </citation>
    <scope>NUCLEOTIDE SEQUENCE [LARGE SCALE GENOMIC DNA]</scope>
    <source>
        <strain evidence="3">CGMCC 1.15043</strain>
    </source>
</reference>
<comment type="caution">
    <text evidence="2">The sequence shown here is derived from an EMBL/GenBank/DDBJ whole genome shotgun (WGS) entry which is preliminary data.</text>
</comment>
<sequence>MAQLFDPKNDFVFKKIFGLIRIQINFQCVFLFLIPLSLSCFKVTSRQFRTVTMIPIIFSDLVHPDKPIAYLEVENGENLRLLYEASVQN</sequence>